<dbReference type="InterPro" id="IPR007391">
    <property type="entry name" value="Vancomycin_resist_VanW"/>
</dbReference>
<reference evidence="4 5" key="1">
    <citation type="submission" date="2014-02" db="EMBL/GenBank/DDBJ databases">
        <title>Genome sequence of Paenibacillus darwinianus reveals adaptive mechanisms for survival in Antarctic soils.</title>
        <authorList>
            <person name="Dsouza M."/>
            <person name="Taylor M.W."/>
            <person name="Turner S.J."/>
            <person name="Aislabie J."/>
        </authorList>
    </citation>
    <scope>NUCLEOTIDE SEQUENCE [LARGE SCALE GENOMIC DNA]</scope>
    <source>
        <strain evidence="4 5">CE1</strain>
    </source>
</reference>
<evidence type="ECO:0000313" key="5">
    <source>
        <dbReference type="Proteomes" id="UP000053750"/>
    </source>
</evidence>
<evidence type="ECO:0000256" key="1">
    <source>
        <dbReference type="ARBA" id="ARBA00022729"/>
    </source>
</evidence>
<sequence length="503" mass="54876">MENRRGLIIAVLAAWMSAAVGWGALVMYASPNNVPEGVTAGGVAIGGMPVDHALKKLDLTWDSLESGSVAVESANGRTVRWKRSELGYGIARDEALIAIRRLREGSVWKRARYRYAFPKQLRAEQSWGKKTFVAAVRREWSWLESGRPTNATRTITEDDRVVYQSHTVAYRVDYDALFAAAVKATEASADSTSLSEGGRHESGREPEVEVEVRPIKLKLPMETVKPDITLERLKAEGVERKIMTFTTKLGSSAAGRLHNVEVTARTLNDWTLAPGETFDYSKVVRAVQIKYGYREAPVILNGKLVPGIGGGICQVSTTLYNVVLRAGLEIVERRNHSLPVSYVPIGQDATFAEGAINFQFKNTTGKHIVIRSGVEGRQLTVKLFGTMPANVRYEIESRTVKLLEPPVKQISDEFAPSGGQKVLQAGKAGYIVETYRTLVRDGKAVKRERVSRDTYRPTPIVVLVGGARPDSGAAKDGDNSGGVDGGGGVNKTPLLEDGVKARN</sequence>
<dbReference type="PROSITE" id="PS51109">
    <property type="entry name" value="G5"/>
    <property type="match status" value="1"/>
</dbReference>
<dbReference type="EMBL" id="JFHU01000111">
    <property type="protein sequence ID" value="EXX88994.1"/>
    <property type="molecule type" value="Genomic_DNA"/>
</dbReference>
<organism evidence="4 5">
    <name type="scientific">Paenibacillus darwinianus</name>
    <dbReference type="NCBI Taxonomy" id="1380763"/>
    <lineage>
        <taxon>Bacteria</taxon>
        <taxon>Bacillati</taxon>
        <taxon>Bacillota</taxon>
        <taxon>Bacilli</taxon>
        <taxon>Bacillales</taxon>
        <taxon>Paenibacillaceae</taxon>
        <taxon>Paenibacillus</taxon>
    </lineage>
</organism>
<dbReference type="Gene3D" id="2.20.230.10">
    <property type="entry name" value="Resuscitation-promoting factor rpfb"/>
    <property type="match status" value="1"/>
</dbReference>
<dbReference type="Pfam" id="PF04294">
    <property type="entry name" value="VanW"/>
    <property type="match status" value="1"/>
</dbReference>
<dbReference type="PANTHER" id="PTHR35788">
    <property type="entry name" value="EXPORTED PROTEIN-RELATED"/>
    <property type="match status" value="1"/>
</dbReference>
<feature type="compositionally biased region" description="Basic and acidic residues" evidence="2">
    <location>
        <begin position="197"/>
        <end position="209"/>
    </location>
</feature>
<protein>
    <submittedName>
        <fullName evidence="4">Van Willebrand factor A</fullName>
    </submittedName>
</protein>
<accession>A0A9W5S191</accession>
<feature type="compositionally biased region" description="Gly residues" evidence="2">
    <location>
        <begin position="479"/>
        <end position="489"/>
    </location>
</feature>
<name>A0A9W5S191_9BACL</name>
<dbReference type="PANTHER" id="PTHR35788:SF1">
    <property type="entry name" value="EXPORTED PROTEIN"/>
    <property type="match status" value="1"/>
</dbReference>
<dbReference type="Proteomes" id="UP000053750">
    <property type="component" value="Unassembled WGS sequence"/>
</dbReference>
<keyword evidence="1" id="KW-0732">Signal</keyword>
<feature type="region of interest" description="Disordered" evidence="2">
    <location>
        <begin position="189"/>
        <end position="209"/>
    </location>
</feature>
<keyword evidence="5" id="KW-1185">Reference proteome</keyword>
<dbReference type="InterPro" id="IPR052913">
    <property type="entry name" value="Glycopeptide_resist_protein"/>
</dbReference>
<dbReference type="Pfam" id="PF07501">
    <property type="entry name" value="G5"/>
    <property type="match status" value="1"/>
</dbReference>
<dbReference type="SMART" id="SM01208">
    <property type="entry name" value="G5"/>
    <property type="match status" value="1"/>
</dbReference>
<evidence type="ECO:0000259" key="3">
    <source>
        <dbReference type="PROSITE" id="PS51109"/>
    </source>
</evidence>
<gene>
    <name evidence="4" type="ORF">BG53_00850</name>
</gene>
<evidence type="ECO:0000313" key="4">
    <source>
        <dbReference type="EMBL" id="EXX88994.1"/>
    </source>
</evidence>
<dbReference type="InterPro" id="IPR011098">
    <property type="entry name" value="G5_dom"/>
</dbReference>
<proteinExistence type="predicted"/>
<comment type="caution">
    <text evidence="4">The sequence shown here is derived from an EMBL/GenBank/DDBJ whole genome shotgun (WGS) entry which is preliminary data.</text>
</comment>
<dbReference type="RefSeq" id="WP_190287441.1">
    <property type="nucleotide sequence ID" value="NZ_KK082132.1"/>
</dbReference>
<dbReference type="AlphaFoldDB" id="A0A9W5S191"/>
<evidence type="ECO:0000256" key="2">
    <source>
        <dbReference type="SAM" id="MobiDB-lite"/>
    </source>
</evidence>
<feature type="domain" description="G5" evidence="3">
    <location>
        <begin position="388"/>
        <end position="468"/>
    </location>
</feature>
<feature type="region of interest" description="Disordered" evidence="2">
    <location>
        <begin position="466"/>
        <end position="503"/>
    </location>
</feature>